<evidence type="ECO:0000313" key="1">
    <source>
        <dbReference type="EMBL" id="OCL13897.1"/>
    </source>
</evidence>
<proteinExistence type="predicted"/>
<accession>A0A8E2FB31</accession>
<gene>
    <name evidence="1" type="ORF">AOQ84DRAFT_79117</name>
</gene>
<dbReference type="Proteomes" id="UP000250140">
    <property type="component" value="Unassembled WGS sequence"/>
</dbReference>
<dbReference type="EMBL" id="KV748657">
    <property type="protein sequence ID" value="OCL13897.1"/>
    <property type="molecule type" value="Genomic_DNA"/>
</dbReference>
<protein>
    <submittedName>
        <fullName evidence="1">Uncharacterized protein</fullName>
    </submittedName>
</protein>
<keyword evidence="2" id="KW-1185">Reference proteome</keyword>
<dbReference type="AlphaFoldDB" id="A0A8E2FB31"/>
<name>A0A8E2FB31_9PEZI</name>
<reference evidence="1 2" key="1">
    <citation type="journal article" date="2016" name="Nat. Commun.">
        <title>Ectomycorrhizal ecology is imprinted in the genome of the dominant symbiotic fungus Cenococcum geophilum.</title>
        <authorList>
            <consortium name="DOE Joint Genome Institute"/>
            <person name="Peter M."/>
            <person name="Kohler A."/>
            <person name="Ohm R.A."/>
            <person name="Kuo A."/>
            <person name="Krutzmann J."/>
            <person name="Morin E."/>
            <person name="Arend M."/>
            <person name="Barry K.W."/>
            <person name="Binder M."/>
            <person name="Choi C."/>
            <person name="Clum A."/>
            <person name="Copeland A."/>
            <person name="Grisel N."/>
            <person name="Haridas S."/>
            <person name="Kipfer T."/>
            <person name="LaButti K."/>
            <person name="Lindquist E."/>
            <person name="Lipzen A."/>
            <person name="Maire R."/>
            <person name="Meier B."/>
            <person name="Mihaltcheva S."/>
            <person name="Molinier V."/>
            <person name="Murat C."/>
            <person name="Poggeler S."/>
            <person name="Quandt C.A."/>
            <person name="Sperisen C."/>
            <person name="Tritt A."/>
            <person name="Tisserant E."/>
            <person name="Crous P.W."/>
            <person name="Henrissat B."/>
            <person name="Nehls U."/>
            <person name="Egli S."/>
            <person name="Spatafora J.W."/>
            <person name="Grigoriev I.V."/>
            <person name="Martin F.M."/>
        </authorList>
    </citation>
    <scope>NUCLEOTIDE SEQUENCE [LARGE SCALE GENOMIC DNA]</scope>
    <source>
        <strain evidence="1 2">CBS 207.34</strain>
    </source>
</reference>
<evidence type="ECO:0000313" key="2">
    <source>
        <dbReference type="Proteomes" id="UP000250140"/>
    </source>
</evidence>
<dbReference type="OrthoDB" id="4152607at2759"/>
<organism evidence="1 2">
    <name type="scientific">Glonium stellatum</name>
    <dbReference type="NCBI Taxonomy" id="574774"/>
    <lineage>
        <taxon>Eukaryota</taxon>
        <taxon>Fungi</taxon>
        <taxon>Dikarya</taxon>
        <taxon>Ascomycota</taxon>
        <taxon>Pezizomycotina</taxon>
        <taxon>Dothideomycetes</taxon>
        <taxon>Pleosporomycetidae</taxon>
        <taxon>Gloniales</taxon>
        <taxon>Gloniaceae</taxon>
        <taxon>Glonium</taxon>
    </lineage>
</organism>
<sequence>MLKKAQDLEELLYPKIAHVADNLPEVMQYLDLVRDACSDLDVPMIPVNVVEHQVGTDPRHRFKAEDDRLMQNARLYKTKEEYEDARKKRNLKNKGGGLEQMVTVIGEGAETSMEAGAGEDVETSMETGIDEGLEISMGVDIGEDLNTPTEKSIE</sequence>